<evidence type="ECO:0000313" key="2">
    <source>
        <dbReference type="Proteomes" id="UP000024404"/>
    </source>
</evidence>
<proteinExistence type="predicted"/>
<dbReference type="AlphaFoldDB" id="A0A8R1TRQ2"/>
<dbReference type="EnsemblMetazoa" id="OVOC2993.1">
    <property type="protein sequence ID" value="OVOC2993.1"/>
    <property type="gene ID" value="WBGene00239802"/>
</dbReference>
<reference evidence="1" key="2">
    <citation type="submission" date="2022-06" db="UniProtKB">
        <authorList>
            <consortium name="EnsemblMetazoa"/>
        </authorList>
    </citation>
    <scope>IDENTIFICATION</scope>
</reference>
<protein>
    <submittedName>
        <fullName evidence="1">Uncharacterized protein</fullName>
    </submittedName>
</protein>
<dbReference type="Proteomes" id="UP000024404">
    <property type="component" value="Unassembled WGS sequence"/>
</dbReference>
<dbReference type="EMBL" id="CMVM020000076">
    <property type="status" value="NOT_ANNOTATED_CDS"/>
    <property type="molecule type" value="Genomic_DNA"/>
</dbReference>
<keyword evidence="2" id="KW-1185">Reference proteome</keyword>
<reference evidence="2" key="1">
    <citation type="submission" date="2013-10" db="EMBL/GenBank/DDBJ databases">
        <title>Genome sequencing of Onchocerca volvulus.</title>
        <authorList>
            <person name="Cotton J."/>
            <person name="Tsai J."/>
            <person name="Stanley E."/>
            <person name="Tracey A."/>
            <person name="Holroyd N."/>
            <person name="Lustigman S."/>
            <person name="Berriman M."/>
        </authorList>
    </citation>
    <scope>NUCLEOTIDE SEQUENCE</scope>
</reference>
<sequence>MKEGCASSPLTWITFPFPIITDDRILNCKRSIIPPKSICPFLISNVNDPVYMNSPTTDFRTHSIPFAKTR</sequence>
<evidence type="ECO:0000313" key="1">
    <source>
        <dbReference type="EnsemblMetazoa" id="OVOC2993.1"/>
    </source>
</evidence>
<accession>A0A8R1TRQ2</accession>
<organism evidence="1 2">
    <name type="scientific">Onchocerca volvulus</name>
    <dbReference type="NCBI Taxonomy" id="6282"/>
    <lineage>
        <taxon>Eukaryota</taxon>
        <taxon>Metazoa</taxon>
        <taxon>Ecdysozoa</taxon>
        <taxon>Nematoda</taxon>
        <taxon>Chromadorea</taxon>
        <taxon>Rhabditida</taxon>
        <taxon>Spirurina</taxon>
        <taxon>Spiruromorpha</taxon>
        <taxon>Filarioidea</taxon>
        <taxon>Onchocercidae</taxon>
        <taxon>Onchocerca</taxon>
    </lineage>
</organism>
<name>A0A8R1TRQ2_ONCVO</name>